<dbReference type="RefSeq" id="WP_133245827.1">
    <property type="nucleotide sequence ID" value="NZ_BFBR01000010.1"/>
</dbReference>
<organism evidence="2 3">
    <name type="scientific">Candidatus Phycosocius bacilliformis</name>
    <dbReference type="NCBI Taxonomy" id="1445552"/>
    <lineage>
        <taxon>Bacteria</taxon>
        <taxon>Pseudomonadati</taxon>
        <taxon>Pseudomonadota</taxon>
        <taxon>Alphaproteobacteria</taxon>
        <taxon>Caulobacterales</taxon>
        <taxon>Caulobacterales incertae sedis</taxon>
        <taxon>Candidatus Phycosocius</taxon>
    </lineage>
</organism>
<reference evidence="2" key="1">
    <citation type="journal article" date="2018" name="Genome Announc.">
        <title>Draft Genome Sequence of "Candidatus Phycosocius bacilliformis," an Alphaproteobacterial Ectosymbiont of the Hydrocarbon-Producing Green Alga Botryococcus braunii.</title>
        <authorList>
            <person name="Tanabe Y."/>
            <person name="Yamaguchi H."/>
            <person name="Watanabe M.M."/>
        </authorList>
    </citation>
    <scope>NUCLEOTIDE SEQUENCE [LARGE SCALE GENOMIC DNA]</scope>
    <source>
        <strain evidence="2">BOTRYCO-2</strain>
    </source>
</reference>
<proteinExistence type="predicted"/>
<keyword evidence="3" id="KW-1185">Reference proteome</keyword>
<dbReference type="EMBL" id="BFBR01000010">
    <property type="protein sequence ID" value="GBF59105.1"/>
    <property type="molecule type" value="Genomic_DNA"/>
</dbReference>
<dbReference type="Proteomes" id="UP000245086">
    <property type="component" value="Unassembled WGS sequence"/>
</dbReference>
<evidence type="ECO:0000256" key="1">
    <source>
        <dbReference type="SAM" id="MobiDB-lite"/>
    </source>
</evidence>
<comment type="caution">
    <text evidence="2">The sequence shown here is derived from an EMBL/GenBank/DDBJ whole genome shotgun (WGS) entry which is preliminary data.</text>
</comment>
<accession>A0A2P2EDF8</accession>
<evidence type="ECO:0000313" key="3">
    <source>
        <dbReference type="Proteomes" id="UP000245086"/>
    </source>
</evidence>
<feature type="region of interest" description="Disordered" evidence="1">
    <location>
        <begin position="1"/>
        <end position="28"/>
    </location>
</feature>
<dbReference type="AlphaFoldDB" id="A0A2P2EDF8"/>
<protein>
    <submittedName>
        <fullName evidence="2">Uncharacterized protein</fullName>
    </submittedName>
</protein>
<gene>
    <name evidence="2" type="ORF">PbB2_02797</name>
</gene>
<name>A0A2P2EDF8_9PROT</name>
<evidence type="ECO:0000313" key="2">
    <source>
        <dbReference type="EMBL" id="GBF59105.1"/>
    </source>
</evidence>
<sequence length="108" mass="11855">MAFFSPATPVNDNQKQDSVTDQKATGCAKSQVPSEPVLAVIRTALQCLGPISPSDEIMLSRMLRRLLEIEKSSGLVVAIDHAKEVAELLQQQKCGRAKSKRRAEAKRH</sequence>